<dbReference type="PRINTS" id="PR00245">
    <property type="entry name" value="OLFACTORYR"/>
</dbReference>
<evidence type="ECO:0000256" key="8">
    <source>
        <dbReference type="ARBA" id="ARBA00023136"/>
    </source>
</evidence>
<accession>A0A6P7HD17</accession>
<feature type="transmembrane region" description="Helical" evidence="14">
    <location>
        <begin position="33"/>
        <end position="58"/>
    </location>
</feature>
<evidence type="ECO:0000256" key="6">
    <source>
        <dbReference type="ARBA" id="ARBA00022989"/>
    </source>
</evidence>
<evidence type="ECO:0000256" key="12">
    <source>
        <dbReference type="ARBA" id="ARBA00023224"/>
    </source>
</evidence>
<dbReference type="InterPro" id="IPR017452">
    <property type="entry name" value="GPCR_Rhodpsn_7TM"/>
</dbReference>
<gene>
    <name evidence="17" type="primary">LOC114426413</name>
</gene>
<feature type="transmembrane region" description="Helical" evidence="14">
    <location>
        <begin position="67"/>
        <end position="87"/>
    </location>
</feature>
<keyword evidence="3 14" id="KW-0716">Sensory transduction</keyword>
<keyword evidence="8 14" id="KW-0472">Membrane</keyword>
<dbReference type="InParanoid" id="A0A6P7HD17"/>
<dbReference type="GO" id="GO:0004984">
    <property type="term" value="F:olfactory receptor activity"/>
    <property type="evidence" value="ECO:0007669"/>
    <property type="project" value="InterPro"/>
</dbReference>
<dbReference type="GO" id="GO:0005549">
    <property type="term" value="F:odorant binding"/>
    <property type="evidence" value="ECO:0007669"/>
    <property type="project" value="TreeGrafter"/>
</dbReference>
<evidence type="ECO:0000256" key="9">
    <source>
        <dbReference type="ARBA" id="ARBA00023157"/>
    </source>
</evidence>
<organism evidence="16 17">
    <name type="scientific">Parambassis ranga</name>
    <name type="common">Indian glassy fish</name>
    <dbReference type="NCBI Taxonomy" id="210632"/>
    <lineage>
        <taxon>Eukaryota</taxon>
        <taxon>Metazoa</taxon>
        <taxon>Chordata</taxon>
        <taxon>Craniata</taxon>
        <taxon>Vertebrata</taxon>
        <taxon>Euteleostomi</taxon>
        <taxon>Actinopterygii</taxon>
        <taxon>Neopterygii</taxon>
        <taxon>Teleostei</taxon>
        <taxon>Neoteleostei</taxon>
        <taxon>Acanthomorphata</taxon>
        <taxon>Ovalentaria</taxon>
        <taxon>Ambassidae</taxon>
        <taxon>Parambassis</taxon>
    </lineage>
</organism>
<evidence type="ECO:0000256" key="13">
    <source>
        <dbReference type="RuleBase" id="RU000688"/>
    </source>
</evidence>
<evidence type="ECO:0000256" key="10">
    <source>
        <dbReference type="ARBA" id="ARBA00023170"/>
    </source>
</evidence>
<keyword evidence="9" id="KW-1015">Disulfide bond</keyword>
<evidence type="ECO:0000256" key="7">
    <source>
        <dbReference type="ARBA" id="ARBA00023040"/>
    </source>
</evidence>
<keyword evidence="2 14" id="KW-1003">Cell membrane</keyword>
<dbReference type="InterPro" id="IPR000725">
    <property type="entry name" value="Olfact_rcpt"/>
</dbReference>
<dbReference type="RefSeq" id="XP_028249601.1">
    <property type="nucleotide sequence ID" value="XM_028393800.1"/>
</dbReference>
<keyword evidence="6 14" id="KW-1133">Transmembrane helix</keyword>
<feature type="transmembrane region" description="Helical" evidence="14">
    <location>
        <begin position="246"/>
        <end position="267"/>
    </location>
</feature>
<dbReference type="Gene3D" id="1.20.1070.10">
    <property type="entry name" value="Rhodopsin 7-helix transmembrane proteins"/>
    <property type="match status" value="1"/>
</dbReference>
<dbReference type="Proteomes" id="UP000515145">
    <property type="component" value="Chromosome 21"/>
</dbReference>
<keyword evidence="11" id="KW-0325">Glycoprotein</keyword>
<protein>
    <recommendedName>
        <fullName evidence="14">Olfactory receptor</fullName>
    </recommendedName>
</protein>
<reference evidence="17" key="1">
    <citation type="submission" date="2025-08" db="UniProtKB">
        <authorList>
            <consortium name="RefSeq"/>
        </authorList>
    </citation>
    <scope>IDENTIFICATION</scope>
</reference>
<evidence type="ECO:0000259" key="15">
    <source>
        <dbReference type="PROSITE" id="PS50262"/>
    </source>
</evidence>
<dbReference type="PANTHER" id="PTHR26451:SF847">
    <property type="entry name" value="ODORANT RECEPTOR-RELATED"/>
    <property type="match status" value="1"/>
</dbReference>
<keyword evidence="10 13" id="KW-0675">Receptor</keyword>
<feature type="domain" description="G-protein coupled receptors family 1 profile" evidence="15">
    <location>
        <begin position="49"/>
        <end position="297"/>
    </location>
</feature>
<evidence type="ECO:0000313" key="16">
    <source>
        <dbReference type="Proteomes" id="UP000515145"/>
    </source>
</evidence>
<dbReference type="GO" id="GO:0004930">
    <property type="term" value="F:G protein-coupled receptor activity"/>
    <property type="evidence" value="ECO:0007669"/>
    <property type="project" value="UniProtKB-KW"/>
</dbReference>
<evidence type="ECO:0000313" key="17">
    <source>
        <dbReference type="RefSeq" id="XP_028249601.1"/>
    </source>
</evidence>
<dbReference type="OrthoDB" id="10017003at2759"/>
<keyword evidence="16" id="KW-1185">Reference proteome</keyword>
<keyword evidence="12 13" id="KW-0807">Transducer</keyword>
<dbReference type="GO" id="GO:0005886">
    <property type="term" value="C:plasma membrane"/>
    <property type="evidence" value="ECO:0007669"/>
    <property type="project" value="UniProtKB-SubCell"/>
</dbReference>
<dbReference type="InterPro" id="IPR000276">
    <property type="entry name" value="GPCR_Rhodpsn"/>
</dbReference>
<evidence type="ECO:0000256" key="1">
    <source>
        <dbReference type="ARBA" id="ARBA00004651"/>
    </source>
</evidence>
<feature type="transmembrane region" description="Helical" evidence="14">
    <location>
        <begin position="201"/>
        <end position="225"/>
    </location>
</feature>
<dbReference type="GeneID" id="114426413"/>
<dbReference type="PANTHER" id="PTHR26451">
    <property type="entry name" value="G_PROTEIN_RECEP_F1_2 DOMAIN-CONTAINING PROTEIN"/>
    <property type="match status" value="1"/>
</dbReference>
<dbReference type="FunFam" id="1.20.1070.10:FF:000024">
    <property type="entry name" value="Olfactory receptor"/>
    <property type="match status" value="1"/>
</dbReference>
<evidence type="ECO:0000256" key="14">
    <source>
        <dbReference type="RuleBase" id="RU363047"/>
    </source>
</evidence>
<evidence type="ECO:0000256" key="2">
    <source>
        <dbReference type="ARBA" id="ARBA00022475"/>
    </source>
</evidence>
<evidence type="ECO:0000256" key="5">
    <source>
        <dbReference type="ARBA" id="ARBA00022725"/>
    </source>
</evidence>
<name>A0A6P7HD17_9TELE</name>
<dbReference type="PROSITE" id="PS50262">
    <property type="entry name" value="G_PROTEIN_RECEP_F1_2"/>
    <property type="match status" value="1"/>
</dbReference>
<evidence type="ECO:0000256" key="3">
    <source>
        <dbReference type="ARBA" id="ARBA00022606"/>
    </source>
</evidence>
<dbReference type="SUPFAM" id="SSF81321">
    <property type="entry name" value="Family A G protein-coupled receptor-like"/>
    <property type="match status" value="1"/>
</dbReference>
<proteinExistence type="inferred from homology"/>
<sequence length="318" mass="36590">MYINHSYSITVCMELNATYITFGGHVELHRYRFLYFVIMFTVYILILCCNLTIIFLIWMHKNLHEPMYIFIAALLLNSVLYSTTIYPKLLIDFLSERQVISYSACLFQCFLYYSLNGSEFLLLSAMAYDRYVSICKPLQYANIMRKAIVNIILGSAWLVPACQIAVSVALSAKTELCNFILKGIFCNNSAYNLHCVSSRVLSAYGVIVLVNVTILPVVFILFTYTKIFIITSRSHREVRKKAAQTCLPHLLVLINFSCLVTYDVIIVKVEADFPKMLRLIMTLQVILYHPILNPIIYGVKMKEISKHIKRLFCQGKTN</sequence>
<dbReference type="InterPro" id="IPR052921">
    <property type="entry name" value="GPCR1_Superfamily_Member"/>
</dbReference>
<feature type="transmembrane region" description="Helical" evidence="14">
    <location>
        <begin position="147"/>
        <end position="172"/>
    </location>
</feature>
<dbReference type="PROSITE" id="PS00237">
    <property type="entry name" value="G_PROTEIN_RECEP_F1_1"/>
    <property type="match status" value="1"/>
</dbReference>
<feature type="transmembrane region" description="Helical" evidence="14">
    <location>
        <begin position="279"/>
        <end position="299"/>
    </location>
</feature>
<dbReference type="AlphaFoldDB" id="A0A6P7HD17"/>
<dbReference type="Pfam" id="PF13853">
    <property type="entry name" value="7tm_4"/>
    <property type="match status" value="1"/>
</dbReference>
<comment type="similarity">
    <text evidence="13">Belongs to the G-protein coupled receptor 1 family.</text>
</comment>
<dbReference type="PRINTS" id="PR00237">
    <property type="entry name" value="GPCRRHODOPSN"/>
</dbReference>
<keyword evidence="4 13" id="KW-0812">Transmembrane</keyword>
<keyword evidence="5 14" id="KW-0552">Olfaction</keyword>
<comment type="subcellular location">
    <subcellularLocation>
        <location evidence="1 14">Cell membrane</location>
        <topology evidence="1 14">Multi-pass membrane protein</topology>
    </subcellularLocation>
</comment>
<evidence type="ECO:0000256" key="4">
    <source>
        <dbReference type="ARBA" id="ARBA00022692"/>
    </source>
</evidence>
<evidence type="ECO:0000256" key="11">
    <source>
        <dbReference type="ARBA" id="ARBA00023180"/>
    </source>
</evidence>
<keyword evidence="7 13" id="KW-0297">G-protein coupled receptor</keyword>